<keyword evidence="2" id="KW-1185">Reference proteome</keyword>
<comment type="caution">
    <text evidence="1">The sequence shown here is derived from an EMBL/GenBank/DDBJ whole genome shotgun (WGS) entry which is preliminary data.</text>
</comment>
<dbReference type="Gene3D" id="3.20.20.80">
    <property type="entry name" value="Glycosidases"/>
    <property type="match status" value="1"/>
</dbReference>
<dbReference type="Proteomes" id="UP000631114">
    <property type="component" value="Unassembled WGS sequence"/>
</dbReference>
<dbReference type="OrthoDB" id="550577at2759"/>
<dbReference type="GO" id="GO:0005975">
    <property type="term" value="P:carbohydrate metabolic process"/>
    <property type="evidence" value="ECO:0007669"/>
    <property type="project" value="InterPro"/>
</dbReference>
<gene>
    <name evidence="1" type="ORF">IFM89_022338</name>
</gene>
<evidence type="ECO:0008006" key="3">
    <source>
        <dbReference type="Google" id="ProtNLM"/>
    </source>
</evidence>
<sequence>MRILAGVESIFLSYSRYIFRDTVLRDGKEILIQAFNWGLHKNDWWQNFERFLIFQNLGLHQYGYHMQQIPSHLKATYHVQNLYSLNFAYGSEHLLKTLLQKMKQYNVRAMADIVINHLVGTTQGNGGRYNPYDEVPLSWDERVVTSCSGALVKIIYSALRFPS</sequence>
<dbReference type="AlphaFoldDB" id="A0A835I5C8"/>
<evidence type="ECO:0000313" key="2">
    <source>
        <dbReference type="Proteomes" id="UP000631114"/>
    </source>
</evidence>
<dbReference type="InterPro" id="IPR017853">
    <property type="entry name" value="GH"/>
</dbReference>
<organism evidence="1 2">
    <name type="scientific">Coptis chinensis</name>
    <dbReference type="NCBI Taxonomy" id="261450"/>
    <lineage>
        <taxon>Eukaryota</taxon>
        <taxon>Viridiplantae</taxon>
        <taxon>Streptophyta</taxon>
        <taxon>Embryophyta</taxon>
        <taxon>Tracheophyta</taxon>
        <taxon>Spermatophyta</taxon>
        <taxon>Magnoliopsida</taxon>
        <taxon>Ranunculales</taxon>
        <taxon>Ranunculaceae</taxon>
        <taxon>Coptidoideae</taxon>
        <taxon>Coptis</taxon>
    </lineage>
</organism>
<dbReference type="EMBL" id="JADFTS010000004">
    <property type="protein sequence ID" value="KAF9610427.1"/>
    <property type="molecule type" value="Genomic_DNA"/>
</dbReference>
<evidence type="ECO:0000313" key="1">
    <source>
        <dbReference type="EMBL" id="KAF9610427.1"/>
    </source>
</evidence>
<proteinExistence type="predicted"/>
<dbReference type="SUPFAM" id="SSF51445">
    <property type="entry name" value="(Trans)glycosidases"/>
    <property type="match status" value="1"/>
</dbReference>
<name>A0A835I5C8_9MAGN</name>
<accession>A0A835I5C8</accession>
<protein>
    <recommendedName>
        <fullName evidence="3">Alpha-amylase</fullName>
    </recommendedName>
</protein>
<reference evidence="1 2" key="1">
    <citation type="submission" date="2020-10" db="EMBL/GenBank/DDBJ databases">
        <title>The Coptis chinensis genome and diversification of protoberbering-type alkaloids.</title>
        <authorList>
            <person name="Wang B."/>
            <person name="Shu S."/>
            <person name="Song C."/>
            <person name="Liu Y."/>
        </authorList>
    </citation>
    <scope>NUCLEOTIDE SEQUENCE [LARGE SCALE GENOMIC DNA]</scope>
    <source>
        <strain evidence="1">HL-2020</strain>
        <tissue evidence="1">Leaf</tissue>
    </source>
</reference>